<comment type="caution">
    <text evidence="2">The sequence shown here is derived from an EMBL/GenBank/DDBJ whole genome shotgun (WGS) entry which is preliminary data.</text>
</comment>
<protein>
    <submittedName>
        <fullName evidence="2">Uncharacterized protein</fullName>
    </submittedName>
</protein>
<sequence>MNTGFDELDEEVKMNRGYVTLYEQTKDGENYDEGDRYVVLGYGETSYKLVDEGTPEQDFVPRAVPVVRIELPNPLNPDELGDWLTSDVGRAVMAPHIDEVDAPDLLTPHGRNRADTEPVADGSVDSNSMPEGLYDKYKVLKDGEPQESSFVLKPENDEAALEALRTYANETDDRELRSNLRGWIMAIEESVNEPKPEGSVDGGAE</sequence>
<dbReference type="EMBL" id="AOLS01000019">
    <property type="protein sequence ID" value="EMA23968.1"/>
    <property type="molecule type" value="Genomic_DNA"/>
</dbReference>
<evidence type="ECO:0000313" key="3">
    <source>
        <dbReference type="Proteomes" id="UP000011687"/>
    </source>
</evidence>
<feature type="region of interest" description="Disordered" evidence="1">
    <location>
        <begin position="102"/>
        <end position="130"/>
    </location>
</feature>
<dbReference type="PATRIC" id="fig|662475.6.peg.684"/>
<evidence type="ECO:0000256" key="1">
    <source>
        <dbReference type="SAM" id="MobiDB-lite"/>
    </source>
</evidence>
<proteinExistence type="predicted"/>
<keyword evidence="3" id="KW-1185">Reference proteome</keyword>
<name>M0KST6_9EURY</name>
<gene>
    <name evidence="2" type="ORF">C435_03578</name>
</gene>
<evidence type="ECO:0000313" key="2">
    <source>
        <dbReference type="EMBL" id="EMA23968.1"/>
    </source>
</evidence>
<accession>M0KST6</accession>
<dbReference type="RefSeq" id="WP_007188129.1">
    <property type="nucleotide sequence ID" value="NZ_AOLS01000019.1"/>
</dbReference>
<reference evidence="2 3" key="1">
    <citation type="journal article" date="2014" name="PLoS Genet.">
        <title>Phylogenetically driven sequencing of extremely halophilic archaea reveals strategies for static and dynamic osmo-response.</title>
        <authorList>
            <person name="Becker E.A."/>
            <person name="Seitzer P.M."/>
            <person name="Tritt A."/>
            <person name="Larsen D."/>
            <person name="Krusor M."/>
            <person name="Yao A.I."/>
            <person name="Wu D."/>
            <person name="Madern D."/>
            <person name="Eisen J.A."/>
            <person name="Darling A.E."/>
            <person name="Facciotti M.T."/>
        </authorList>
    </citation>
    <scope>NUCLEOTIDE SEQUENCE [LARGE SCALE GENOMIC DNA]</scope>
    <source>
        <strain evidence="2 3">ATCC 33799</strain>
    </source>
</reference>
<dbReference type="AlphaFoldDB" id="M0KST6"/>
<dbReference type="Proteomes" id="UP000011687">
    <property type="component" value="Unassembled WGS sequence"/>
</dbReference>
<organism evidence="2 3">
    <name type="scientific">Haloarcula marismortui ATCC 33799</name>
    <dbReference type="NCBI Taxonomy" id="662475"/>
    <lineage>
        <taxon>Archaea</taxon>
        <taxon>Methanobacteriati</taxon>
        <taxon>Methanobacteriota</taxon>
        <taxon>Stenosarchaea group</taxon>
        <taxon>Halobacteria</taxon>
        <taxon>Halobacteriales</taxon>
        <taxon>Haloarculaceae</taxon>
        <taxon>Haloarcula</taxon>
    </lineage>
</organism>